<gene>
    <name evidence="11" type="primary">pth2</name>
    <name evidence="9" type="synonym">pth</name>
    <name evidence="10" type="ORF">DDW03_000165</name>
    <name evidence="11" type="ORF">DDW03_02760</name>
</gene>
<comment type="subcellular location">
    <subcellularLocation>
        <location evidence="2 9">Cytoplasm</location>
    </subcellularLocation>
</comment>
<evidence type="ECO:0000256" key="4">
    <source>
        <dbReference type="ARBA" id="ARBA00022490"/>
    </source>
</evidence>
<evidence type="ECO:0000256" key="9">
    <source>
        <dbReference type="HAMAP-Rule" id="MF_00628"/>
    </source>
</evidence>
<organism evidence="11">
    <name type="scientific">Nanobsidianus stetteri</name>
    <dbReference type="NCBI Taxonomy" id="1294122"/>
    <lineage>
        <taxon>Archaea</taxon>
        <taxon>Nanobdellota</taxon>
        <taxon>Candidatus Nanoarchaeia</taxon>
        <taxon>Nanoarchaeales</taxon>
        <taxon>Nanopusillaceae</taxon>
        <taxon>Candidatus Nanobsidianus</taxon>
    </lineage>
</organism>
<dbReference type="PANTHER" id="PTHR12649">
    <property type="entry name" value="PEPTIDYL-TRNA HYDROLASE 2"/>
    <property type="match status" value="1"/>
</dbReference>
<evidence type="ECO:0000256" key="6">
    <source>
        <dbReference type="ARBA" id="ARBA00038050"/>
    </source>
</evidence>
<reference evidence="10" key="4">
    <citation type="submission" date="2021-11" db="EMBL/GenBank/DDBJ databases">
        <authorList>
            <person name="Munson-Mcgee J."/>
            <person name="Field E."/>
            <person name="Bateson M."/>
            <person name="Rooney C."/>
            <person name="Stepanauskas R."/>
            <person name="Young M."/>
        </authorList>
    </citation>
    <scope>NUCLEOTIDE SEQUENCE</scope>
    <source>
        <strain evidence="10">SCGC AB-777_F03</strain>
    </source>
</reference>
<dbReference type="PANTHER" id="PTHR12649:SF11">
    <property type="entry name" value="PEPTIDYL-TRNA HYDROLASE 2, MITOCHONDRIAL"/>
    <property type="match status" value="1"/>
</dbReference>
<dbReference type="Gene3D" id="3.40.1490.10">
    <property type="entry name" value="Bit1"/>
    <property type="match status" value="1"/>
</dbReference>
<comment type="similarity">
    <text evidence="6 9">Belongs to the PTH2 family.</text>
</comment>
<dbReference type="GO" id="GO:0004045">
    <property type="term" value="F:peptidyl-tRNA hydrolase activity"/>
    <property type="evidence" value="ECO:0007669"/>
    <property type="project" value="UniProtKB-UniRule"/>
</dbReference>
<name>A0A2T9WKE7_NANST</name>
<evidence type="ECO:0000256" key="2">
    <source>
        <dbReference type="ARBA" id="ARBA00004496"/>
    </source>
</evidence>
<dbReference type="NCBIfam" id="TIGR00283">
    <property type="entry name" value="arch_pth2"/>
    <property type="match status" value="1"/>
</dbReference>
<dbReference type="Proteomes" id="UP000245509">
    <property type="component" value="Unassembled WGS sequence"/>
</dbReference>
<keyword evidence="5 9" id="KW-0378">Hydrolase</keyword>
<dbReference type="SUPFAM" id="SSF102462">
    <property type="entry name" value="Peptidyl-tRNA hydrolase II"/>
    <property type="match status" value="1"/>
</dbReference>
<evidence type="ECO:0000313" key="11">
    <source>
        <dbReference type="EMBL" id="PVU68305.1"/>
    </source>
</evidence>
<reference evidence="11" key="1">
    <citation type="journal article" date="2015" name="Appl. Environ. Microbiol.">
        <title>Nanoarchaeota, Their Sulfolobales Host, and Nanoarchaeota Virus Distribution across Yellowstone National Park Hot Springs.</title>
        <authorList>
            <person name="Munson-McGee J.H."/>
            <person name="Field E.K."/>
            <person name="Bateson M."/>
            <person name="Rooney C."/>
            <person name="Stepanauskas R."/>
            <person name="Young M.J."/>
        </authorList>
    </citation>
    <scope>NUCLEOTIDE SEQUENCE [LARGE SCALE GENOMIC DNA]</scope>
    <source>
        <strain evidence="11">SCGC AB-777_F03</strain>
    </source>
</reference>
<accession>A0A2T9WKE7</accession>
<comment type="function">
    <text evidence="1 9">The natural substrate for this enzyme may be peptidyl-tRNAs which drop off the ribosome during protein synthesis.</text>
</comment>
<dbReference type="InterPro" id="IPR023476">
    <property type="entry name" value="Pep_tRNA_hydro_II_dom_sf"/>
</dbReference>
<sequence>MVYKLVIVVRKDLDIGKGKLCAQVAHAAVEAVLNQLEKDKDIVKKWREEGAKKIVLYVKNLDELMNIYNQSISLNLNTVLIKDAGLTQLEPGTITCIGIGPDIEEKINKVTGSLKLL</sequence>
<dbReference type="EC" id="3.1.1.29" evidence="3 9"/>
<dbReference type="CDD" id="cd02430">
    <property type="entry name" value="PTH2"/>
    <property type="match status" value="1"/>
</dbReference>
<protein>
    <recommendedName>
        <fullName evidence="8 9">Peptidyl-tRNA hydrolase</fullName>
        <shortName evidence="9">PTH</shortName>
        <ecNumber evidence="3 9">3.1.1.29</ecNumber>
    </recommendedName>
</protein>
<dbReference type="AlphaFoldDB" id="A0A2T9WKE7"/>
<comment type="catalytic activity">
    <reaction evidence="7 9">
        <text>an N-acyl-L-alpha-aminoacyl-tRNA + H2O = an N-acyl-L-amino acid + a tRNA + H(+)</text>
        <dbReference type="Rhea" id="RHEA:54448"/>
        <dbReference type="Rhea" id="RHEA-COMP:10123"/>
        <dbReference type="Rhea" id="RHEA-COMP:13883"/>
        <dbReference type="ChEBI" id="CHEBI:15377"/>
        <dbReference type="ChEBI" id="CHEBI:15378"/>
        <dbReference type="ChEBI" id="CHEBI:59874"/>
        <dbReference type="ChEBI" id="CHEBI:78442"/>
        <dbReference type="ChEBI" id="CHEBI:138191"/>
        <dbReference type="EC" id="3.1.1.29"/>
    </reaction>
</comment>
<comment type="caution">
    <text evidence="11">The sequence shown here is derived from an EMBL/GenBank/DDBJ whole genome shotgun (WGS) entry which is preliminary data.</text>
</comment>
<dbReference type="HAMAP" id="MF_00628">
    <property type="entry name" value="Pept_tRNA_hydro_arch"/>
    <property type="match status" value="1"/>
</dbReference>
<evidence type="ECO:0000256" key="5">
    <source>
        <dbReference type="ARBA" id="ARBA00022801"/>
    </source>
</evidence>
<proteinExistence type="inferred from homology"/>
<dbReference type="EMBL" id="QEFP01000020">
    <property type="protein sequence ID" value="PVU68305.1"/>
    <property type="molecule type" value="Genomic_DNA"/>
</dbReference>
<keyword evidence="4 9" id="KW-0963">Cytoplasm</keyword>
<dbReference type="InterPro" id="IPR002833">
    <property type="entry name" value="PTH2"/>
</dbReference>
<reference evidence="11" key="3">
    <citation type="submission" date="2017-05" db="EMBL/GenBank/DDBJ databases">
        <authorList>
            <person name="Song R."/>
            <person name="Chenine A.L."/>
            <person name="Ruprecht R.M."/>
        </authorList>
    </citation>
    <scope>NUCLEOTIDE SEQUENCE</scope>
    <source>
        <strain evidence="11">SCGC AB-777_F03</strain>
    </source>
</reference>
<dbReference type="RefSeq" id="WP_228615043.1">
    <property type="nucleotide sequence ID" value="NZ_QEFP02000002.1"/>
</dbReference>
<evidence type="ECO:0000313" key="10">
    <source>
        <dbReference type="EMBL" id="MCC5446825.1"/>
    </source>
</evidence>
<evidence type="ECO:0000256" key="8">
    <source>
        <dbReference type="ARBA" id="ARBA00050038"/>
    </source>
</evidence>
<dbReference type="NCBIfam" id="NF003314">
    <property type="entry name" value="PRK04322.1"/>
    <property type="match status" value="1"/>
</dbReference>
<dbReference type="GO" id="GO:0005829">
    <property type="term" value="C:cytosol"/>
    <property type="evidence" value="ECO:0007669"/>
    <property type="project" value="TreeGrafter"/>
</dbReference>
<reference evidence="10" key="2">
    <citation type="submission" date="2017-05" db="EMBL/GenBank/DDBJ databases">
        <authorList>
            <person name="Munson-Mcgee J.H."/>
        </authorList>
    </citation>
    <scope>NUCLEOTIDE SEQUENCE</scope>
    <source>
        <strain evidence="10">SCGC AB-777_F03</strain>
    </source>
</reference>
<dbReference type="GO" id="GO:0006412">
    <property type="term" value="P:translation"/>
    <property type="evidence" value="ECO:0007669"/>
    <property type="project" value="UniProtKB-UniRule"/>
</dbReference>
<evidence type="ECO:0000256" key="7">
    <source>
        <dbReference type="ARBA" id="ARBA00048707"/>
    </source>
</evidence>
<dbReference type="EMBL" id="QEFP02000002">
    <property type="protein sequence ID" value="MCC5446825.1"/>
    <property type="molecule type" value="Genomic_DNA"/>
</dbReference>
<dbReference type="InterPro" id="IPR034759">
    <property type="entry name" value="Pept_tRNA_hydro_arch"/>
</dbReference>
<evidence type="ECO:0000256" key="1">
    <source>
        <dbReference type="ARBA" id="ARBA00003043"/>
    </source>
</evidence>
<evidence type="ECO:0000256" key="3">
    <source>
        <dbReference type="ARBA" id="ARBA00013260"/>
    </source>
</evidence>
<dbReference type="Pfam" id="PF01981">
    <property type="entry name" value="PTH2"/>
    <property type="match status" value="1"/>
</dbReference>
<dbReference type="FunFam" id="3.40.1490.10:FF:000001">
    <property type="entry name" value="Peptidyl-tRNA hydrolase 2"/>
    <property type="match status" value="1"/>
</dbReference>